<evidence type="ECO:0000259" key="1">
    <source>
        <dbReference type="Pfam" id="PF12706"/>
    </source>
</evidence>
<proteinExistence type="predicted"/>
<dbReference type="InterPro" id="IPR001279">
    <property type="entry name" value="Metallo-B-lactamas"/>
</dbReference>
<dbReference type="CDD" id="cd07716">
    <property type="entry name" value="RNaseZ_short-form-like_MBL-fold"/>
    <property type="match status" value="1"/>
</dbReference>
<reference evidence="2" key="1">
    <citation type="submission" date="2022-02" db="EMBL/GenBank/DDBJ databases">
        <authorList>
            <person name="Lee M."/>
            <person name="Kim S.-J."/>
            <person name="Jung M.-Y."/>
        </authorList>
    </citation>
    <scope>NUCLEOTIDE SEQUENCE</scope>
    <source>
        <strain evidence="2">JHP9</strain>
    </source>
</reference>
<sequence>MRVHVIGCSGSFAGPESAASSYLVEEVDSEGRTWRVLLDLGSGAFGPLQDLIDPADLDAVIFSHLHPDHFLDITGLEVFWAYHERTDLPQLPIYGPPSLARRLRGVMDRHDDLPDGAPAIPFTHHALHDGLQFRIGPLEIETGEVLHPVEAYGFRITGADGAVLTYSGDTDACERLNELARDADVFLCEAGYIEGRDDRFTGVHLTGKRAGEAAAAAGARSLVLTHIAAWTNPVVTEAEARAQYSGPISLARPGTYHPLTAAAVSVVGAGV</sequence>
<accession>A0ABT0R1W9</accession>
<dbReference type="PANTHER" id="PTHR46018">
    <property type="entry name" value="ZINC PHOSPHODIESTERASE ELAC PROTEIN 1"/>
    <property type="match status" value="1"/>
</dbReference>
<dbReference type="InterPro" id="IPR036866">
    <property type="entry name" value="RibonucZ/Hydroxyglut_hydro"/>
</dbReference>
<protein>
    <submittedName>
        <fullName evidence="2">MBL fold metallo-hydrolase</fullName>
    </submittedName>
</protein>
<feature type="domain" description="Metallo-beta-lactamase" evidence="1">
    <location>
        <begin position="35"/>
        <end position="227"/>
    </location>
</feature>
<comment type="caution">
    <text evidence="2">The sequence shown here is derived from an EMBL/GenBank/DDBJ whole genome shotgun (WGS) entry which is preliminary data.</text>
</comment>
<dbReference type="Gene3D" id="3.60.15.10">
    <property type="entry name" value="Ribonuclease Z/Hydroxyacylglutathione hydrolase-like"/>
    <property type="match status" value="1"/>
</dbReference>
<dbReference type="Proteomes" id="UP001203761">
    <property type="component" value="Unassembled WGS sequence"/>
</dbReference>
<dbReference type="Pfam" id="PF12706">
    <property type="entry name" value="Lactamase_B_2"/>
    <property type="match status" value="1"/>
</dbReference>
<dbReference type="SUPFAM" id="SSF56281">
    <property type="entry name" value="Metallo-hydrolase/oxidoreductase"/>
    <property type="match status" value="1"/>
</dbReference>
<name>A0ABT0R1W9_9MICO</name>
<gene>
    <name evidence="2" type="ORF">Bequi_10965</name>
</gene>
<evidence type="ECO:0000313" key="3">
    <source>
        <dbReference type="Proteomes" id="UP001203761"/>
    </source>
</evidence>
<keyword evidence="3" id="KW-1185">Reference proteome</keyword>
<dbReference type="EMBL" id="JAKNCJ010000006">
    <property type="protein sequence ID" value="MCL6423891.1"/>
    <property type="molecule type" value="Genomic_DNA"/>
</dbReference>
<evidence type="ECO:0000313" key="2">
    <source>
        <dbReference type="EMBL" id="MCL6423891.1"/>
    </source>
</evidence>
<dbReference type="PANTHER" id="PTHR46018:SF4">
    <property type="entry name" value="METALLO-HYDROLASE YHFI-RELATED"/>
    <property type="match status" value="1"/>
</dbReference>
<organism evidence="2 3">
    <name type="scientific">Brachybacterium equifaecis</name>
    <dbReference type="NCBI Taxonomy" id="2910770"/>
    <lineage>
        <taxon>Bacteria</taxon>
        <taxon>Bacillati</taxon>
        <taxon>Actinomycetota</taxon>
        <taxon>Actinomycetes</taxon>
        <taxon>Micrococcales</taxon>
        <taxon>Dermabacteraceae</taxon>
        <taxon>Brachybacterium</taxon>
    </lineage>
</organism>